<feature type="region of interest" description="Disordered" evidence="1">
    <location>
        <begin position="2789"/>
        <end position="2877"/>
    </location>
</feature>
<feature type="compositionally biased region" description="Polar residues" evidence="1">
    <location>
        <begin position="928"/>
        <end position="947"/>
    </location>
</feature>
<dbReference type="Proteomes" id="UP000694920">
    <property type="component" value="Unplaced"/>
</dbReference>
<evidence type="ECO:0000313" key="3">
    <source>
        <dbReference type="Proteomes" id="UP000694920"/>
    </source>
</evidence>
<feature type="compositionally biased region" description="Polar residues" evidence="1">
    <location>
        <begin position="2807"/>
        <end position="2826"/>
    </location>
</feature>
<gene>
    <name evidence="4" type="primary">LOC107264050</name>
</gene>
<accession>A0AAJ7VY14</accession>
<feature type="region of interest" description="Disordered" evidence="1">
    <location>
        <begin position="651"/>
        <end position="947"/>
    </location>
</feature>
<feature type="region of interest" description="Disordered" evidence="1">
    <location>
        <begin position="2580"/>
        <end position="2605"/>
    </location>
</feature>
<feature type="compositionally biased region" description="Polar residues" evidence="1">
    <location>
        <begin position="873"/>
        <end position="882"/>
    </location>
</feature>
<feature type="compositionally biased region" description="Basic and acidic residues" evidence="1">
    <location>
        <begin position="2863"/>
        <end position="2877"/>
    </location>
</feature>
<feature type="domain" description="Tudor" evidence="2">
    <location>
        <begin position="334"/>
        <end position="392"/>
    </location>
</feature>
<dbReference type="InterPro" id="IPR050621">
    <property type="entry name" value="Tudor_domain_containing"/>
</dbReference>
<dbReference type="InterPro" id="IPR035437">
    <property type="entry name" value="SNase_OB-fold_sf"/>
</dbReference>
<dbReference type="RefSeq" id="XP_024937428.1">
    <property type="nucleotide sequence ID" value="XM_025081660.1"/>
</dbReference>
<feature type="domain" description="Tudor" evidence="2">
    <location>
        <begin position="2010"/>
        <end position="2068"/>
    </location>
</feature>
<dbReference type="GeneID" id="107264050"/>
<dbReference type="FunFam" id="2.30.30.140:FF:000018">
    <property type="entry name" value="Serine/threonine-protein kinase 31"/>
    <property type="match status" value="3"/>
</dbReference>
<dbReference type="Pfam" id="PF00567">
    <property type="entry name" value="TUDOR"/>
    <property type="match status" value="10"/>
</dbReference>
<protein>
    <submittedName>
        <fullName evidence="4">Maternal protein tudor isoform X1</fullName>
    </submittedName>
</protein>
<feature type="compositionally biased region" description="Low complexity" evidence="1">
    <location>
        <begin position="689"/>
        <end position="700"/>
    </location>
</feature>
<feature type="compositionally biased region" description="Low complexity" evidence="1">
    <location>
        <begin position="668"/>
        <end position="677"/>
    </location>
</feature>
<feature type="domain" description="Tudor" evidence="2">
    <location>
        <begin position="1629"/>
        <end position="1686"/>
    </location>
</feature>
<evidence type="ECO:0000256" key="1">
    <source>
        <dbReference type="SAM" id="MobiDB-lite"/>
    </source>
</evidence>
<dbReference type="PANTHER" id="PTHR22948:SF72">
    <property type="entry name" value="TUDOR DOMAIN-CONTAINING PROTEIN"/>
    <property type="match status" value="1"/>
</dbReference>
<feature type="compositionally biased region" description="Polar residues" evidence="1">
    <location>
        <begin position="2593"/>
        <end position="2603"/>
    </location>
</feature>
<dbReference type="PANTHER" id="PTHR22948">
    <property type="entry name" value="TUDOR DOMAIN CONTAINING PROTEIN"/>
    <property type="match status" value="1"/>
</dbReference>
<dbReference type="CDD" id="cd20379">
    <property type="entry name" value="Tudor_dTUD-like"/>
    <property type="match status" value="2"/>
</dbReference>
<feature type="compositionally biased region" description="Polar residues" evidence="1">
    <location>
        <begin position="651"/>
        <end position="667"/>
    </location>
</feature>
<feature type="domain" description="Tudor" evidence="2">
    <location>
        <begin position="1004"/>
        <end position="1062"/>
    </location>
</feature>
<feature type="region of interest" description="Disordered" evidence="1">
    <location>
        <begin position="2485"/>
        <end position="2506"/>
    </location>
</feature>
<dbReference type="Gene3D" id="2.40.50.90">
    <property type="match status" value="10"/>
</dbReference>
<organism evidence="3 4">
    <name type="scientific">Cephus cinctus</name>
    <name type="common">Wheat stem sawfly</name>
    <dbReference type="NCBI Taxonomy" id="211228"/>
    <lineage>
        <taxon>Eukaryota</taxon>
        <taxon>Metazoa</taxon>
        <taxon>Ecdysozoa</taxon>
        <taxon>Arthropoda</taxon>
        <taxon>Hexapoda</taxon>
        <taxon>Insecta</taxon>
        <taxon>Pterygota</taxon>
        <taxon>Neoptera</taxon>
        <taxon>Endopterygota</taxon>
        <taxon>Hymenoptera</taxon>
        <taxon>Cephoidea</taxon>
        <taxon>Cephidae</taxon>
        <taxon>Cephus</taxon>
    </lineage>
</organism>
<dbReference type="KEGG" id="ccin:107264050"/>
<feature type="compositionally biased region" description="Basic and acidic residues" evidence="1">
    <location>
        <begin position="709"/>
        <end position="719"/>
    </location>
</feature>
<feature type="domain" description="Tudor" evidence="2">
    <location>
        <begin position="2195"/>
        <end position="2253"/>
    </location>
</feature>
<feature type="compositionally biased region" description="Basic and acidic residues" evidence="1">
    <location>
        <begin position="738"/>
        <end position="801"/>
    </location>
</feature>
<feature type="domain" description="Tudor" evidence="2">
    <location>
        <begin position="1222"/>
        <end position="1281"/>
    </location>
</feature>
<dbReference type="Gene3D" id="2.30.30.140">
    <property type="match status" value="10"/>
</dbReference>
<feature type="domain" description="Tudor" evidence="2">
    <location>
        <begin position="1450"/>
        <end position="1507"/>
    </location>
</feature>
<name>A0AAJ7VY14_CEPCN</name>
<reference evidence="4" key="1">
    <citation type="submission" date="2025-08" db="UniProtKB">
        <authorList>
            <consortium name="RefSeq"/>
        </authorList>
    </citation>
    <scope>IDENTIFICATION</scope>
</reference>
<feature type="domain" description="Tudor" evidence="2">
    <location>
        <begin position="1817"/>
        <end position="1877"/>
    </location>
</feature>
<dbReference type="SMART" id="SM00333">
    <property type="entry name" value="TUDOR"/>
    <property type="match status" value="10"/>
</dbReference>
<dbReference type="PROSITE" id="PS50304">
    <property type="entry name" value="TUDOR"/>
    <property type="match status" value="9"/>
</dbReference>
<dbReference type="SUPFAM" id="SSF63748">
    <property type="entry name" value="Tudor/PWWP/MBT"/>
    <property type="match status" value="10"/>
</dbReference>
<feature type="compositionally biased region" description="Polar residues" evidence="1">
    <location>
        <begin position="720"/>
        <end position="734"/>
    </location>
</feature>
<feature type="domain" description="Tudor" evidence="2">
    <location>
        <begin position="524"/>
        <end position="582"/>
    </location>
</feature>
<evidence type="ECO:0000259" key="2">
    <source>
        <dbReference type="PROSITE" id="PS50304"/>
    </source>
</evidence>
<evidence type="ECO:0000313" key="4">
    <source>
        <dbReference type="RefSeq" id="XP_024937428.1"/>
    </source>
</evidence>
<proteinExistence type="predicted"/>
<dbReference type="GO" id="GO:0005737">
    <property type="term" value="C:cytoplasm"/>
    <property type="evidence" value="ECO:0007669"/>
    <property type="project" value="UniProtKB-ARBA"/>
</dbReference>
<dbReference type="InterPro" id="IPR002999">
    <property type="entry name" value="Tudor"/>
</dbReference>
<keyword evidence="3" id="KW-1185">Reference proteome</keyword>
<sequence>MTNIPQSSEINLFVTHVSADGPLLKIWGQTDRNAATCIERMILPLSEQFEQGLGRPGAQCRGLVPNVICCARFFNEGYYRARICNIRQDGMVVLQYIDYGNVDIISPEDIRLLDGIPNAVPLHTLPPLAYEFVLGHIFPVRGTWTKETLETIKILVRYSEVKAIIHSAIGTHCLIKLCYKNQDFAEYLVNRNLAVPVTLQEMFRSKFIQLPRLSGPGGPLRDPNQQNNHYVPMQCPPTRMSAPQNQGNSIHENWRTPPPPQQPVLQQKSQLSPMAEAMVFKSRVLDVGSTHEVSVSYVDDGPLKFSVQEKNTKEDLSVLMSKINNHPIEPLQEPPLPGSVCLGRYTREKIICRAVVMGVTESKCKVYYVDFGHTEVLSYSDIFQLPPQYIHPKVLSIRFTLSGLKELNVTDEMKAYFKELVTGKPLILQVRPPEGPPLIQYGDLYDNGKNVKDILKEVFKSQIPVTYKEPFRPAKGSKEIVHVSFVESYGKFFVQLESGTKSLDSIMTSLAEYAASAPTLKQTQLGVGLPCAALYKLDSNWYRAQILNVSGDKVKVLYVDYGNEDIVTATDLRVIHNDLVTNVRAQALRCSLNGYQVKPFNQELANRFESLVLEKHLSMVVVDVYPNGVLVDLFDPASSPMVSIQSLLSSSPEKNTIMSNSQQDKSFNSSRSPNPRNIRLYHRSEIKSQQQAQPAAAQQPRSKPKNTKMTREDTRDQWSNKKSQSDSWNQSNEGGDNGYDKSRSKIWKEDENEQKRRDNRYQKAGDGDRFSGPRGDRFSRDTTRNERFSRNDSNDRYERNNDSTGFGKDNRESRGSIRGGGRQFGNNSRPERNGAGSDKAWSDKDSDTSSRGSGKRGGNKGSNHGARGRRDGNQMSRNQSGKWSDGDSDRSSTKSAKYNGERASTGFKPRERRSTDGFDKSNKIGTWDASSMNNSPRKTTKPQVSQISPPNITVGAVKYCELVFVNSPSDFYVQLNPDNAELDPVMVKIASIYENGGAPLKNFKMKPGTDCIAQYSADLKWYRAVIREVEGSSATVQFVDYGNTEKIESSKIKELDAEVSRLPAQAIHCKLLAANKTEWTAEEIDAFSASIEGKSLEAEFIAQENDTYEVLLQEVVDGVSLTNYVNEVYCDGVDLNTAKESARNRGKDLGKVSRKIPPDYASIDSKWLSATICPGTTENVIVTWFTNPDNFYCQMVSKQKEFRDMMNEIQKAYVGRQPITDTLKAGSSVIAIFSDDGALYRAEVTELNKLRGHIVRYVDFGNCAMVDPRKIYPVEKKFMQLPKQAMNCSLKNIIPSNGSNWSKANEHEIDKCFDADDYECTFHEVKNGKYIISLNNKGADVGGMMVERGLASYAMTTPAAAEHACIELEIHKEDANNVAPISTTIEHIDIPERIDISLLVGQTFRAIVTSVMCVTKFYIQLPTAKALQEAVNNFMATRDPKVMRRLSCHEVCLGAGCLAYSAGLWNRAVVINCSRTTGFEVKFIDTGEIDEIPLDRMLALPRQLTVMQNQATHCSLYGGTSSIHEDEKLKEVVEGKEVIVSVEDIVNNRLLVQLYDSTGKKFKILDTDTEATIPPVTPMLVLSSSHKVMVSNATSSEHIWLQRSVDVNLEATLLEILHEHYSANGTALVPEVGSLCAALSKDGNWYRAKVAEKTEKGAVVLFIDYGNKEEIPDSNFKILEPQFYKPHQLAVQASLSVTVKGTEAEQTEILRKYLPNEELEAIFYNVHKKWVVDLIVNGEKISDKLTSLGLVAEQKKTPIIQPEVQDMVVGGRYEVFVSHADSPAQFWLQRKEEMTTIENMQAELMAAAPSYPSIEGVPEEGTLCVAMYSADNSWYRAEVLDADEDITTVRFVDYGNTDIINNKSENIKQIPDPWKSMKKYGLKCRLDVIPVGSEDWSEAACDKFDRLVTFEETPLQALVIADSVPRRVELFLGDKSIGDVLVKEGHAVMIHNEDDLIDEIIDLELDPHSAFVSHINSPSEFWVQEEKSISDLEVMSDRFMVAEMFPKVEDIKEGILCVAKYPEDEQWYRARVVSQKDNGFDVIYIDYGNSAISTEIRTIPEDLAAIPPLSRKCCLPLPEGVAKWSPESCAKFDEIAANGATIFLLEVIKEGETSEVKLTLENENIVDKLVLLCERQLPVIEERLPPLGEENSPNVVVSHVNSPSEFWTQAESCIAELEVMADRLIDAQSFLPLTTFEEGTICAGTYPEDGQWYRAKILSHSENGTEVLYMDYGNSAVTKELKILPEDIVNIPSLSKCCALRIPEDIKCWSKEACDKFVELVADGATMFQFEILDDEEPTHITLSLKGKDVVDILSSLCEKKSVPAEESNYAKEAKDTDLETGGDTITENKEDITVVQPDDETVNDIVVAAADTSEDSGIVEAVKEVDVMVTKDDEESSVSLAEISKNTDPNEDSIIPEVVQMDMTEPSAMKLVIDVAASDVISIPEEKDTFLTLVEGAQSIETTHAEVIPAVELPPELEVPVMTKNESRPSDLGQAEPTDSSTKESDATYVEVLKVVKLVPEVEELVSEVEILAVVEDESKPSDLGQVETTEPSMKGSDATDLQVPKVVELVPGVEIPAVMEDESKPSDLGQVETTETSTKGSDATDVEVPEAVELLPAEVPIVMEKVDDIPLDDVVTPKEETSVVEVIDAVKNVESIIPVSSAETLAMTDVLFKMEIPVPVMSDISKDAEMATSLSVKELTVDEIVGNMVKLAMDDRGNKLGVESSKEPEVQEIVESEEDKVDALAHISEDGAILKTPKDKKIVPGSISRGISEQEIALNLMERRSSIPQDDKIVPGSINRGAEISQDNYSESLGNGNSEKSSISTKDDIPIEYACPTTPKIEYDDKIVPGSVSRGQSPSIESERPSTPKTPHSEKLVAGVVNQAGKIEQLEEEDEDETLTITVEDNIPKILT</sequence>
<feature type="compositionally biased region" description="Basic and acidic residues" evidence="1">
    <location>
        <begin position="908"/>
        <end position="922"/>
    </location>
</feature>